<organism evidence="4 5">
    <name type="scientific">Subsaximicrobium wynnwilliamsii</name>
    <dbReference type="NCBI Taxonomy" id="291179"/>
    <lineage>
        <taxon>Bacteria</taxon>
        <taxon>Pseudomonadati</taxon>
        <taxon>Bacteroidota</taxon>
        <taxon>Flavobacteriia</taxon>
        <taxon>Flavobacteriales</taxon>
        <taxon>Flavobacteriaceae</taxon>
        <taxon>Subsaximicrobium</taxon>
    </lineage>
</organism>
<keyword evidence="1" id="KW-0812">Transmembrane</keyword>
<feature type="domain" description="Glycosyl transferase family 1" evidence="2">
    <location>
        <begin position="225"/>
        <end position="389"/>
    </location>
</feature>
<keyword evidence="1" id="KW-1133">Transmembrane helix</keyword>
<name>A0A5C6ZCU1_9FLAO</name>
<evidence type="ECO:0000259" key="3">
    <source>
        <dbReference type="Pfam" id="PF13439"/>
    </source>
</evidence>
<dbReference type="Pfam" id="PF13439">
    <property type="entry name" value="Glyco_transf_4"/>
    <property type="match status" value="1"/>
</dbReference>
<reference evidence="4 5" key="1">
    <citation type="submission" date="2019-08" db="EMBL/GenBank/DDBJ databases">
        <title>Genomes of Subsaximicrobium wynnwilliamsii strains.</title>
        <authorList>
            <person name="Bowman J.P."/>
        </authorList>
    </citation>
    <scope>NUCLEOTIDE SEQUENCE [LARGE SCALE GENOMIC DNA]</scope>
    <source>
        <strain evidence="4 5">2-80-2</strain>
    </source>
</reference>
<keyword evidence="1" id="KW-0472">Membrane</keyword>
<dbReference type="OrthoDB" id="832722at2"/>
<evidence type="ECO:0000259" key="2">
    <source>
        <dbReference type="Pfam" id="PF00534"/>
    </source>
</evidence>
<evidence type="ECO:0000313" key="4">
    <source>
        <dbReference type="EMBL" id="TXD87451.1"/>
    </source>
</evidence>
<dbReference type="RefSeq" id="WP_147087896.1">
    <property type="nucleotide sequence ID" value="NZ_VORM01000026.1"/>
</dbReference>
<dbReference type="Pfam" id="PF00534">
    <property type="entry name" value="Glycos_transf_1"/>
    <property type="match status" value="1"/>
</dbReference>
<dbReference type="InterPro" id="IPR001296">
    <property type="entry name" value="Glyco_trans_1"/>
</dbReference>
<feature type="domain" description="Glycosyltransferase subfamily 4-like N-terminal" evidence="3">
    <location>
        <begin position="86"/>
        <end position="212"/>
    </location>
</feature>
<dbReference type="Gene3D" id="3.40.50.2000">
    <property type="entry name" value="Glycogen Phosphorylase B"/>
    <property type="match status" value="2"/>
</dbReference>
<dbReference type="AlphaFoldDB" id="A0A5C6ZCU1"/>
<sequence>MKNSISIVIKTGSFPAVSETFIVSNIVCAIKRGFQVNIIAPNKIQECATSQPQLLTQYQLLEKTKYFKSPVKSYKRILFAVYCLLNPLVFFYFLKYSWNYRIVHLKTLYRIYYYLPYRKADICHVHFANNAGELPALKKIGYIKSKLLITFHGHDAFYANAKQQRKLKHNYNLLFKYADRITVNSIYLKKLVLNLGCPEFKLRVVPVGVDVNLFSPEFLPKILDISQPIQLLSVGRLVEIKGHEFGIRAVRVLIERGFSVKYTIIGEGALMQKLKALTVEIGVEDHVNFFGGGSQMDIRKAYTKSHFFLMTSVMDASGREESQGVVTAEAQAMGLPIVGFKSGGVPFTISDETGILVKQKDFEALANAISSLISLPKTYETMSVSARKWILDNFNLDTMVAHYYEDLISK</sequence>
<proteinExistence type="predicted"/>
<dbReference type="InterPro" id="IPR028098">
    <property type="entry name" value="Glyco_trans_4-like_N"/>
</dbReference>
<dbReference type="SUPFAM" id="SSF53756">
    <property type="entry name" value="UDP-Glycosyltransferase/glycogen phosphorylase"/>
    <property type="match status" value="1"/>
</dbReference>
<dbReference type="PANTHER" id="PTHR45947:SF14">
    <property type="entry name" value="SLL1723 PROTEIN"/>
    <property type="match status" value="1"/>
</dbReference>
<dbReference type="GO" id="GO:0016757">
    <property type="term" value="F:glycosyltransferase activity"/>
    <property type="evidence" value="ECO:0007669"/>
    <property type="project" value="InterPro"/>
</dbReference>
<keyword evidence="5" id="KW-1185">Reference proteome</keyword>
<gene>
    <name evidence="4" type="ORF">ESY86_16870</name>
</gene>
<protein>
    <submittedName>
        <fullName evidence="4">Colanic acid biosynthesis glycosyltransferase WcaL</fullName>
    </submittedName>
</protein>
<evidence type="ECO:0000313" key="5">
    <source>
        <dbReference type="Proteomes" id="UP000321578"/>
    </source>
</evidence>
<dbReference type="InterPro" id="IPR050194">
    <property type="entry name" value="Glycosyltransferase_grp1"/>
</dbReference>
<dbReference type="EMBL" id="VORO01000024">
    <property type="protein sequence ID" value="TXD87451.1"/>
    <property type="molecule type" value="Genomic_DNA"/>
</dbReference>
<dbReference type="PANTHER" id="PTHR45947">
    <property type="entry name" value="SULFOQUINOVOSYL TRANSFERASE SQD2"/>
    <property type="match status" value="1"/>
</dbReference>
<feature type="transmembrane region" description="Helical" evidence="1">
    <location>
        <begin position="77"/>
        <end position="98"/>
    </location>
</feature>
<accession>A0A5C6ZCU1</accession>
<comment type="caution">
    <text evidence="4">The sequence shown here is derived from an EMBL/GenBank/DDBJ whole genome shotgun (WGS) entry which is preliminary data.</text>
</comment>
<dbReference type="Proteomes" id="UP000321578">
    <property type="component" value="Unassembled WGS sequence"/>
</dbReference>
<evidence type="ECO:0000256" key="1">
    <source>
        <dbReference type="SAM" id="Phobius"/>
    </source>
</evidence>
<keyword evidence="4" id="KW-0808">Transferase</keyword>